<evidence type="ECO:0000313" key="7">
    <source>
        <dbReference type="Proteomes" id="UP000243096"/>
    </source>
</evidence>
<accession>A0A2P5K7X8</accession>
<gene>
    <name evidence="6" type="ORF">B0O95_11385</name>
</gene>
<keyword evidence="1" id="KW-1003">Cell membrane</keyword>
<evidence type="ECO:0000313" key="6">
    <source>
        <dbReference type="EMBL" id="PPB82812.1"/>
    </source>
</evidence>
<comment type="caution">
    <text evidence="6">The sequence shown here is derived from an EMBL/GenBank/DDBJ whole genome shotgun (WGS) entry which is preliminary data.</text>
</comment>
<dbReference type="InterPro" id="IPR012451">
    <property type="entry name" value="DUF1656"/>
</dbReference>
<keyword evidence="3 5" id="KW-1133">Transmembrane helix</keyword>
<dbReference type="RefSeq" id="WP_104078213.1">
    <property type="nucleotide sequence ID" value="NZ_CP062178.1"/>
</dbReference>
<proteinExistence type="predicted"/>
<evidence type="ECO:0000256" key="3">
    <source>
        <dbReference type="ARBA" id="ARBA00022989"/>
    </source>
</evidence>
<dbReference type="Proteomes" id="UP000243096">
    <property type="component" value="Unassembled WGS sequence"/>
</dbReference>
<dbReference type="OrthoDB" id="6080293at2"/>
<feature type="transmembrane region" description="Helical" evidence="5">
    <location>
        <begin position="12"/>
        <end position="29"/>
    </location>
</feature>
<evidence type="ECO:0000256" key="2">
    <source>
        <dbReference type="ARBA" id="ARBA00022692"/>
    </source>
</evidence>
<protein>
    <submittedName>
        <fullName evidence="6">Uncharacterized protein DUF1656</fullName>
    </submittedName>
</protein>
<name>A0A2P5K7X8_9BURK</name>
<sequence length="66" mass="7367">MPRDIALFDTYVPMVLLTTLAGAALTWALDRVLANLGVYRLFWHPSLARASLLICIVCLFGLAVYR</sequence>
<keyword evidence="4 5" id="KW-0472">Membrane</keyword>
<evidence type="ECO:0000256" key="1">
    <source>
        <dbReference type="ARBA" id="ARBA00022475"/>
    </source>
</evidence>
<evidence type="ECO:0000256" key="5">
    <source>
        <dbReference type="SAM" id="Phobius"/>
    </source>
</evidence>
<dbReference type="Pfam" id="PF07869">
    <property type="entry name" value="DUF1656"/>
    <property type="match status" value="1"/>
</dbReference>
<reference evidence="6 7" key="1">
    <citation type="submission" date="2018-01" db="EMBL/GenBank/DDBJ databases">
        <title>Genomic Encyclopedia of Type Strains, Phase III (KMG-III): the genomes of soil and plant-associated and newly described type strains.</title>
        <authorList>
            <person name="Whitman W."/>
        </authorList>
    </citation>
    <scope>NUCLEOTIDE SEQUENCE [LARGE SCALE GENOMIC DNA]</scope>
    <source>
        <strain evidence="6 7">HKI456</strain>
    </source>
</reference>
<organism evidence="6 7">
    <name type="scientific">Mycetohabitans endofungorum</name>
    <dbReference type="NCBI Taxonomy" id="417203"/>
    <lineage>
        <taxon>Bacteria</taxon>
        <taxon>Pseudomonadati</taxon>
        <taxon>Pseudomonadota</taxon>
        <taxon>Betaproteobacteria</taxon>
        <taxon>Burkholderiales</taxon>
        <taxon>Burkholderiaceae</taxon>
        <taxon>Mycetohabitans</taxon>
    </lineage>
</organism>
<feature type="transmembrane region" description="Helical" evidence="5">
    <location>
        <begin position="41"/>
        <end position="65"/>
    </location>
</feature>
<keyword evidence="7" id="KW-1185">Reference proteome</keyword>
<dbReference type="AlphaFoldDB" id="A0A2P5K7X8"/>
<keyword evidence="2 5" id="KW-0812">Transmembrane</keyword>
<dbReference type="EMBL" id="PRDW01000013">
    <property type="protein sequence ID" value="PPB82812.1"/>
    <property type="molecule type" value="Genomic_DNA"/>
</dbReference>
<evidence type="ECO:0000256" key="4">
    <source>
        <dbReference type="ARBA" id="ARBA00023136"/>
    </source>
</evidence>